<accession>A0A3D9XJ09</accession>
<protein>
    <submittedName>
        <fullName evidence="1">Uncharacterized protein</fullName>
    </submittedName>
</protein>
<dbReference type="Proteomes" id="UP000256941">
    <property type="component" value="Unassembled WGS sequence"/>
</dbReference>
<proteinExistence type="predicted"/>
<gene>
    <name evidence="1" type="ORF">BDD41_3152</name>
</gene>
<organism evidence="1 2">
    <name type="scientific">Paracoccus versutus</name>
    <name type="common">Thiobacillus versutus</name>
    <dbReference type="NCBI Taxonomy" id="34007"/>
    <lineage>
        <taxon>Bacteria</taxon>
        <taxon>Pseudomonadati</taxon>
        <taxon>Pseudomonadota</taxon>
        <taxon>Alphaproteobacteria</taxon>
        <taxon>Rhodobacterales</taxon>
        <taxon>Paracoccaceae</taxon>
        <taxon>Paracoccus</taxon>
    </lineage>
</organism>
<name>A0A3D9XJ09_PARVE</name>
<dbReference type="RefSeq" id="WP_147304530.1">
    <property type="nucleotide sequence ID" value="NZ_CP038197.1"/>
</dbReference>
<comment type="caution">
    <text evidence="1">The sequence shown here is derived from an EMBL/GenBank/DDBJ whole genome shotgun (WGS) entry which is preliminary data.</text>
</comment>
<sequence>MTPEREVEILKRRLTMSTKYWMRAAKAALDGDMRELRNRVEMIEAGPLDIVLSDQEDAR</sequence>
<reference evidence="1 2" key="1">
    <citation type="submission" date="2018-08" db="EMBL/GenBank/DDBJ databases">
        <title>Genomic Encyclopedia of Archaeal and Bacterial Type Strains, Phase II (KMG-II): from individual species to whole genera.</title>
        <authorList>
            <person name="Goeker M."/>
        </authorList>
    </citation>
    <scope>NUCLEOTIDE SEQUENCE [LARGE SCALE GENOMIC DNA]</scope>
    <source>
        <strain evidence="1 2">DSM 17099</strain>
    </source>
</reference>
<evidence type="ECO:0000313" key="2">
    <source>
        <dbReference type="Proteomes" id="UP000256941"/>
    </source>
</evidence>
<dbReference type="AlphaFoldDB" id="A0A3D9XJ09"/>
<dbReference type="EMBL" id="QTUJ01000002">
    <property type="protein sequence ID" value="REF70420.1"/>
    <property type="molecule type" value="Genomic_DNA"/>
</dbReference>
<evidence type="ECO:0000313" key="1">
    <source>
        <dbReference type="EMBL" id="REF70420.1"/>
    </source>
</evidence>